<evidence type="ECO:0000313" key="6">
    <source>
        <dbReference type="EMBL" id="KFE69043.1"/>
    </source>
</evidence>
<evidence type="ECO:0000256" key="2">
    <source>
        <dbReference type="SAM" id="Coils"/>
    </source>
</evidence>
<evidence type="ECO:0000259" key="3">
    <source>
        <dbReference type="Pfam" id="PF25954"/>
    </source>
</evidence>
<dbReference type="PROSITE" id="PS51257">
    <property type="entry name" value="PROKAR_LIPOPROTEIN"/>
    <property type="match status" value="1"/>
</dbReference>
<dbReference type="InterPro" id="IPR006143">
    <property type="entry name" value="RND_pump_MFP"/>
</dbReference>
<reference evidence="6 7" key="1">
    <citation type="submission" date="2014-04" db="EMBL/GenBank/DDBJ databases">
        <title>Genome assembly of Hyalangium minutum DSM 14724.</title>
        <authorList>
            <person name="Sharma G."/>
            <person name="Subramanian S."/>
        </authorList>
    </citation>
    <scope>NUCLEOTIDE SEQUENCE [LARGE SCALE GENOMIC DNA]</scope>
    <source>
        <strain evidence="6 7">DSM 14724</strain>
    </source>
</reference>
<keyword evidence="2" id="KW-0175">Coiled coil</keyword>
<dbReference type="GO" id="GO:1990281">
    <property type="term" value="C:efflux pump complex"/>
    <property type="evidence" value="ECO:0007669"/>
    <property type="project" value="TreeGrafter"/>
</dbReference>
<feature type="domain" description="CzcB-like C-terminal circularly permuted SH3-like" evidence="5">
    <location>
        <begin position="307"/>
        <end position="361"/>
    </location>
</feature>
<dbReference type="PANTHER" id="PTHR30469:SF15">
    <property type="entry name" value="HLYD FAMILY OF SECRETION PROTEINS"/>
    <property type="match status" value="1"/>
</dbReference>
<dbReference type="Proteomes" id="UP000028725">
    <property type="component" value="Unassembled WGS sequence"/>
</dbReference>
<feature type="domain" description="CusB-like beta-barrel" evidence="3">
    <location>
        <begin position="226"/>
        <end position="298"/>
    </location>
</feature>
<protein>
    <submittedName>
        <fullName evidence="6">Putative RND efflux membrane fusion protein</fullName>
    </submittedName>
</protein>
<dbReference type="AlphaFoldDB" id="A0A085WMY0"/>
<dbReference type="NCBIfam" id="TIGR01730">
    <property type="entry name" value="RND_mfp"/>
    <property type="match status" value="1"/>
</dbReference>
<feature type="coiled-coil region" evidence="2">
    <location>
        <begin position="119"/>
        <end position="191"/>
    </location>
</feature>
<dbReference type="STRING" id="394096.DB31_6945"/>
<dbReference type="InterPro" id="IPR058649">
    <property type="entry name" value="CzcB_C"/>
</dbReference>
<sequence>MRQRFLRGGGAFSRSGLWALGLSGLMAVLGAGCGSHEAAAPAKVAPAPMPTVQASTVVVGEAAVPRFLTLTGSLTAFEDSDVAAGAAGKVLSVHVERGALVKKGDVLVRLDARAASASAAEARAQVELARTQKELAEADCARNDKLFEGGSVSAADHQRMQAQCRNAAAQAAAAEARLSLIENNLADTTIRAPFDGLVAERAVGVGEYVRQDSRVVTLLATDPLRLEITVPEAQATGVQKNQEVEFTLTADPGTVHRSTVTYVGPALRRGTRDLVVEALVPNPGHKLIPGQFATVKLRLGDVALPVVPRTAVRVEGSESRVFVASEGKLEERLVQLGEAVGTTVGVLSGVRPGERVVATASAELRDGVKLQ</sequence>
<dbReference type="Pfam" id="PF25975">
    <property type="entry name" value="CzcB_C"/>
    <property type="match status" value="1"/>
</dbReference>
<dbReference type="Gene3D" id="1.10.287.470">
    <property type="entry name" value="Helix hairpin bin"/>
    <property type="match status" value="1"/>
</dbReference>
<dbReference type="GO" id="GO:0015562">
    <property type="term" value="F:efflux transmembrane transporter activity"/>
    <property type="evidence" value="ECO:0007669"/>
    <property type="project" value="TreeGrafter"/>
</dbReference>
<dbReference type="Pfam" id="PF25973">
    <property type="entry name" value="BSH_CzcB"/>
    <property type="match status" value="1"/>
</dbReference>
<feature type="domain" description="CzcB-like barrel-sandwich hybrid" evidence="4">
    <location>
        <begin position="81"/>
        <end position="218"/>
    </location>
</feature>
<dbReference type="SUPFAM" id="SSF111369">
    <property type="entry name" value="HlyD-like secretion proteins"/>
    <property type="match status" value="1"/>
</dbReference>
<comment type="caution">
    <text evidence="6">The sequence shown here is derived from an EMBL/GenBank/DDBJ whole genome shotgun (WGS) entry which is preliminary data.</text>
</comment>
<organism evidence="6 7">
    <name type="scientific">Hyalangium minutum</name>
    <dbReference type="NCBI Taxonomy" id="394096"/>
    <lineage>
        <taxon>Bacteria</taxon>
        <taxon>Pseudomonadati</taxon>
        <taxon>Myxococcota</taxon>
        <taxon>Myxococcia</taxon>
        <taxon>Myxococcales</taxon>
        <taxon>Cystobacterineae</taxon>
        <taxon>Archangiaceae</taxon>
        <taxon>Hyalangium</taxon>
    </lineage>
</organism>
<dbReference type="Gene3D" id="2.40.50.100">
    <property type="match status" value="1"/>
</dbReference>
<accession>A0A085WMY0</accession>
<evidence type="ECO:0000313" key="7">
    <source>
        <dbReference type="Proteomes" id="UP000028725"/>
    </source>
</evidence>
<dbReference type="RefSeq" id="WP_052419964.1">
    <property type="nucleotide sequence ID" value="NZ_JMCB01000005.1"/>
</dbReference>
<dbReference type="Gene3D" id="2.40.30.170">
    <property type="match status" value="1"/>
</dbReference>
<proteinExistence type="inferred from homology"/>
<dbReference type="Pfam" id="PF25954">
    <property type="entry name" value="Beta-barrel_RND_2"/>
    <property type="match status" value="1"/>
</dbReference>
<dbReference type="InterPro" id="IPR058792">
    <property type="entry name" value="Beta-barrel_RND_2"/>
</dbReference>
<gene>
    <name evidence="6" type="ORF">DB31_6945</name>
</gene>
<dbReference type="EMBL" id="JMCB01000005">
    <property type="protein sequence ID" value="KFE69043.1"/>
    <property type="molecule type" value="Genomic_DNA"/>
</dbReference>
<dbReference type="PANTHER" id="PTHR30469">
    <property type="entry name" value="MULTIDRUG RESISTANCE PROTEIN MDTA"/>
    <property type="match status" value="1"/>
</dbReference>
<keyword evidence="7" id="KW-1185">Reference proteome</keyword>
<dbReference type="InterPro" id="IPR058647">
    <property type="entry name" value="BSH_CzcB-like"/>
</dbReference>
<name>A0A085WMY0_9BACT</name>
<comment type="similarity">
    <text evidence="1">Belongs to the membrane fusion protein (MFP) (TC 8.A.1) family.</text>
</comment>
<dbReference type="Gene3D" id="2.40.420.20">
    <property type="match status" value="1"/>
</dbReference>
<evidence type="ECO:0000259" key="4">
    <source>
        <dbReference type="Pfam" id="PF25973"/>
    </source>
</evidence>
<evidence type="ECO:0000259" key="5">
    <source>
        <dbReference type="Pfam" id="PF25975"/>
    </source>
</evidence>
<evidence type="ECO:0000256" key="1">
    <source>
        <dbReference type="ARBA" id="ARBA00009477"/>
    </source>
</evidence>